<dbReference type="CDD" id="cd03375">
    <property type="entry name" value="TPP_OGFOR"/>
    <property type="match status" value="1"/>
</dbReference>
<accession>A0A317JRT9</accession>
<comment type="cofactor">
    <cofactor evidence="2">
        <name>thiamine diphosphate</name>
        <dbReference type="ChEBI" id="CHEBI:58937"/>
    </cofactor>
</comment>
<proteinExistence type="predicted"/>
<evidence type="ECO:0000313" key="12">
    <source>
        <dbReference type="EMBL" id="PWU24310.1"/>
    </source>
</evidence>
<dbReference type="InterPro" id="IPR051457">
    <property type="entry name" value="2-oxoacid:Fd_oxidoreductase"/>
</dbReference>
<dbReference type="EMBL" id="PSRQ01000003">
    <property type="protein sequence ID" value="PWU24310.1"/>
    <property type="molecule type" value="Genomic_DNA"/>
</dbReference>
<dbReference type="NCBIfam" id="TIGR02177">
    <property type="entry name" value="PorB_KorB"/>
    <property type="match status" value="1"/>
</dbReference>
<dbReference type="InterPro" id="IPR029061">
    <property type="entry name" value="THDP-binding"/>
</dbReference>
<dbReference type="InterPro" id="IPR011896">
    <property type="entry name" value="OFOB"/>
</dbReference>
<evidence type="ECO:0000256" key="8">
    <source>
        <dbReference type="ARBA" id="ARBA00023014"/>
    </source>
</evidence>
<dbReference type="Pfam" id="PF12367">
    <property type="entry name" value="PFO_beta_C"/>
    <property type="match status" value="1"/>
</dbReference>
<evidence type="ECO:0000256" key="6">
    <source>
        <dbReference type="ARBA" id="ARBA00023002"/>
    </source>
</evidence>
<dbReference type="PANTHER" id="PTHR48084">
    <property type="entry name" value="2-OXOGLUTARATE OXIDOREDUCTASE SUBUNIT KORB-RELATED"/>
    <property type="match status" value="1"/>
</dbReference>
<dbReference type="PANTHER" id="PTHR48084:SF4">
    <property type="entry name" value="2-OXOGLUTARATE OXIDOREDUCTASE SUBUNIT KORB"/>
    <property type="match status" value="1"/>
</dbReference>
<evidence type="ECO:0000259" key="10">
    <source>
        <dbReference type="Pfam" id="PF02775"/>
    </source>
</evidence>
<dbReference type="Pfam" id="PF02775">
    <property type="entry name" value="TPP_enzyme_C"/>
    <property type="match status" value="1"/>
</dbReference>
<dbReference type="Proteomes" id="UP000246104">
    <property type="component" value="Unassembled WGS sequence"/>
</dbReference>
<keyword evidence="4" id="KW-0479">Metal-binding</keyword>
<dbReference type="GO" id="GO:0016625">
    <property type="term" value="F:oxidoreductase activity, acting on the aldehyde or oxo group of donors, iron-sulfur protein as acceptor"/>
    <property type="evidence" value="ECO:0007669"/>
    <property type="project" value="UniProtKB-ARBA"/>
</dbReference>
<evidence type="ECO:0000259" key="11">
    <source>
        <dbReference type="Pfam" id="PF12367"/>
    </source>
</evidence>
<keyword evidence="5" id="KW-0460">Magnesium</keyword>
<evidence type="ECO:0000256" key="9">
    <source>
        <dbReference type="ARBA" id="ARBA00023052"/>
    </source>
</evidence>
<feature type="domain" description="Thiamine pyrophosphate enzyme TPP-binding" evidence="10">
    <location>
        <begin position="55"/>
        <end position="196"/>
    </location>
</feature>
<sequence>MTTSETTMKSPIFPTWCPGCGDYGIWSAIKKALAESNIPEEQLVVVYGVGCSGNMADFIRCYGFHALHGRALPVAEAIKLANHKLKVLVVAGDGDTYGEGMGHFISACRGNHDITLLVHDNQVYGLTTGQAAPTTEHGRRTKTTPFGVIEMPVNPVGLALTSDATFIARGYAGNIPYTAELIKKAINHKGFSLVDVFQPCVTFNKVNTHLWYQERVYQLETVNHDTHNKEKAWNLTFEHEKLPIGVFYEDTSEPSYSDSVSLLKEKALTEYPIDNVNLGDVFKKFV</sequence>
<comment type="cofactor">
    <cofactor evidence="3">
        <name>[4Fe-4S] cluster</name>
        <dbReference type="ChEBI" id="CHEBI:49883"/>
    </cofactor>
</comment>
<dbReference type="GO" id="GO:0030976">
    <property type="term" value="F:thiamine pyrophosphate binding"/>
    <property type="evidence" value="ECO:0007669"/>
    <property type="project" value="InterPro"/>
</dbReference>
<keyword evidence="6" id="KW-0560">Oxidoreductase</keyword>
<evidence type="ECO:0000256" key="5">
    <source>
        <dbReference type="ARBA" id="ARBA00022842"/>
    </source>
</evidence>
<evidence type="ECO:0000313" key="13">
    <source>
        <dbReference type="Proteomes" id="UP000246104"/>
    </source>
</evidence>
<dbReference type="GO" id="GO:0045333">
    <property type="term" value="P:cellular respiration"/>
    <property type="evidence" value="ECO:0007669"/>
    <property type="project" value="UniProtKB-ARBA"/>
</dbReference>
<evidence type="ECO:0000256" key="7">
    <source>
        <dbReference type="ARBA" id="ARBA00023004"/>
    </source>
</evidence>
<dbReference type="GO" id="GO:0046872">
    <property type="term" value="F:metal ion binding"/>
    <property type="evidence" value="ECO:0007669"/>
    <property type="project" value="UniProtKB-KW"/>
</dbReference>
<gene>
    <name evidence="12" type="ORF">C5B42_00155</name>
</gene>
<evidence type="ECO:0000256" key="3">
    <source>
        <dbReference type="ARBA" id="ARBA00001966"/>
    </source>
</evidence>
<name>A0A317JRT9_9BACT</name>
<comment type="cofactor">
    <cofactor evidence="1">
        <name>Mg(2+)</name>
        <dbReference type="ChEBI" id="CHEBI:18420"/>
    </cofactor>
</comment>
<feature type="domain" description="Pyruvate ferredoxin oxidoreductase beta subunit C-terminal" evidence="11">
    <location>
        <begin position="200"/>
        <end position="264"/>
    </location>
</feature>
<comment type="caution">
    <text evidence="12">The sequence shown here is derived from an EMBL/GenBank/DDBJ whole genome shotgun (WGS) entry which is preliminary data.</text>
</comment>
<evidence type="ECO:0000256" key="1">
    <source>
        <dbReference type="ARBA" id="ARBA00001946"/>
    </source>
</evidence>
<evidence type="ECO:0000256" key="2">
    <source>
        <dbReference type="ARBA" id="ARBA00001964"/>
    </source>
</evidence>
<dbReference type="InterPro" id="IPR011766">
    <property type="entry name" value="TPP_enzyme_TPP-bd"/>
</dbReference>
<dbReference type="AlphaFoldDB" id="A0A317JRT9"/>
<organism evidence="12 13">
    <name type="scientific">Candidatus Cerribacteria bacterium 'Amazon FNV 2010 28 9'</name>
    <dbReference type="NCBI Taxonomy" id="2081795"/>
    <lineage>
        <taxon>Bacteria</taxon>
        <taxon>Candidatus Cerribacteria</taxon>
    </lineage>
</organism>
<keyword evidence="8" id="KW-0411">Iron-sulfur</keyword>
<reference evidence="12 13" key="1">
    <citation type="submission" date="2018-02" db="EMBL/GenBank/DDBJ databases">
        <title>Genomic Reconstructions from Amazon Rainforest and Pasture Soil Reveal Novel Insights into the Physiology of Candidate Phyla in Tropical Sites.</title>
        <authorList>
            <person name="Kroeger M.E."/>
            <person name="Delmont T."/>
            <person name="Eren A.M."/>
            <person name="Guo J."/>
            <person name="Meyer K.M."/>
            <person name="Khan K."/>
            <person name="Rodrigues J.L.M."/>
            <person name="Bohannan B.J.M."/>
            <person name="Tringe S."/>
            <person name="Borges C.D."/>
            <person name="Tiedje J."/>
            <person name="Tsai S.M."/>
            <person name="Nusslein K."/>
        </authorList>
    </citation>
    <scope>NUCLEOTIDE SEQUENCE [LARGE SCALE GENOMIC DNA]</scope>
    <source>
        <strain evidence="12">Amazon FNV 2010 28 9</strain>
    </source>
</reference>
<dbReference type="InterPro" id="IPR032686">
    <property type="entry name" value="PFO_beta_C"/>
</dbReference>
<evidence type="ECO:0000256" key="4">
    <source>
        <dbReference type="ARBA" id="ARBA00022723"/>
    </source>
</evidence>
<protein>
    <submittedName>
        <fullName evidence="12">2-oxoacid ferredoxin oxidoreductase</fullName>
    </submittedName>
</protein>
<dbReference type="SUPFAM" id="SSF52518">
    <property type="entry name" value="Thiamin diphosphate-binding fold (THDP-binding)"/>
    <property type="match status" value="1"/>
</dbReference>
<dbReference type="Gene3D" id="3.40.50.970">
    <property type="match status" value="1"/>
</dbReference>
<keyword evidence="7" id="KW-0408">Iron</keyword>
<keyword evidence="9" id="KW-0786">Thiamine pyrophosphate</keyword>
<dbReference type="GO" id="GO:0051536">
    <property type="term" value="F:iron-sulfur cluster binding"/>
    <property type="evidence" value="ECO:0007669"/>
    <property type="project" value="UniProtKB-KW"/>
</dbReference>